<dbReference type="GO" id="GO:0019748">
    <property type="term" value="P:secondary metabolic process"/>
    <property type="evidence" value="ECO:0007669"/>
    <property type="project" value="TreeGrafter"/>
</dbReference>
<name>A0A5M3Z8Q2_ASPTE</name>
<dbReference type="PANTHER" id="PTHR24096">
    <property type="entry name" value="LONG-CHAIN-FATTY-ACID--COA LIGASE"/>
    <property type="match status" value="1"/>
</dbReference>
<dbReference type="PANTHER" id="PTHR24096:SF265">
    <property type="entry name" value="ENZYME, PUTATIVE (AFU_ORTHOLOGUE AFUA_5G14270)-RELATED"/>
    <property type="match status" value="1"/>
</dbReference>
<dbReference type="SUPFAM" id="SSF56801">
    <property type="entry name" value="Acetyl-CoA synthetase-like"/>
    <property type="match status" value="1"/>
</dbReference>
<proteinExistence type="predicted"/>
<reference evidence="3 4" key="1">
    <citation type="submission" date="2020-01" db="EMBL/GenBank/DDBJ databases">
        <title>Aspergillus terreus IFO 6365 whole genome shotgun sequence.</title>
        <authorList>
            <person name="Kanamasa S."/>
            <person name="Takahashi H."/>
        </authorList>
    </citation>
    <scope>NUCLEOTIDE SEQUENCE [LARGE SCALE GENOMIC DNA]</scope>
    <source>
        <strain evidence="3 4">IFO 6365</strain>
    </source>
</reference>
<gene>
    <name evidence="3" type="ORF">ATEIFO6365_0007049100</name>
</gene>
<keyword evidence="4" id="KW-1185">Reference proteome</keyword>
<dbReference type="Gene3D" id="3.40.50.12780">
    <property type="entry name" value="N-terminal domain of ligase-like"/>
    <property type="match status" value="1"/>
</dbReference>
<dbReference type="Proteomes" id="UP000452235">
    <property type="component" value="Unassembled WGS sequence"/>
</dbReference>
<comment type="caution">
    <text evidence="3">The sequence shown here is derived from an EMBL/GenBank/DDBJ whole genome shotgun (WGS) entry which is preliminary data.</text>
</comment>
<dbReference type="InterPro" id="IPR000873">
    <property type="entry name" value="AMP-dep_synth/lig_dom"/>
</dbReference>
<dbReference type="InterPro" id="IPR045851">
    <property type="entry name" value="AMP-bd_C_sf"/>
</dbReference>
<dbReference type="VEuPathDB" id="FungiDB:ATEG_06103"/>
<dbReference type="InterPro" id="IPR025110">
    <property type="entry name" value="AMP-bd_C"/>
</dbReference>
<sequence>MIFEPASRVPVPTTDAISYIFSNPKYNHDEPIYVDVHNPSRSISYNQAQSIVRRLVGGLRAWGVKKGDCVAIHSFNDIYYCMLVLAIVGAGGVFTGTNPAYTTMELAHHFKASQTRFVIAEPELLGPLGAALKEANIPEINLRIFNTQPEQKVPAGMRSWTDLLAAGEQDWVRFDDVKTSSETTAARLFSSGTTGLPKAVTITHRNLIAQHHLVFEIHPRPHQVSRIVAIPIFHAAAAPSTHFSALKAGHRIYMMRRFDLPLFLSTTQKYQITDLAVVPPIVIAILMTPISHKQPWLKSIRTASVGAAPLDKDAQAKFQALMGDGAPCTQVWGMTETCCIATMFPYPEQDDTGSVGRLIPNLEAKLVDDAGNNISAFGVRGELCVRGPTVTPGYFNNPQANAESFDRDGWFHTGDIAYCDDATKKWYIVDRKKELIKVRGFQVAPPELEAVLLAHPQIIDAAVIGLRGVLPDSELPRAYVVRRPGSGDGLTEKEVQAYMGERLAKYKALTGGVKFVSAIPKNASGKILKRVLREESQKEIEAGRPQLWWGTGAATDMA</sequence>
<feature type="domain" description="AMP-binding enzyme C-terminal" evidence="2">
    <location>
        <begin position="447"/>
        <end position="526"/>
    </location>
</feature>
<dbReference type="EMBL" id="BLJY01000007">
    <property type="protein sequence ID" value="GFF17942.1"/>
    <property type="molecule type" value="Genomic_DNA"/>
</dbReference>
<evidence type="ECO:0000259" key="2">
    <source>
        <dbReference type="Pfam" id="PF13193"/>
    </source>
</evidence>
<evidence type="ECO:0000259" key="1">
    <source>
        <dbReference type="Pfam" id="PF00501"/>
    </source>
</evidence>
<dbReference type="Gene3D" id="3.30.300.30">
    <property type="match status" value="1"/>
</dbReference>
<dbReference type="OrthoDB" id="6509636at2759"/>
<accession>A0A5M3Z8Q2</accession>
<evidence type="ECO:0000313" key="3">
    <source>
        <dbReference type="EMBL" id="GFF17942.1"/>
    </source>
</evidence>
<dbReference type="Pfam" id="PF13193">
    <property type="entry name" value="AMP-binding_C"/>
    <property type="match status" value="1"/>
</dbReference>
<dbReference type="InterPro" id="IPR042099">
    <property type="entry name" value="ANL_N_sf"/>
</dbReference>
<dbReference type="CDD" id="cd05911">
    <property type="entry name" value="Firefly_Luc_like"/>
    <property type="match status" value="1"/>
</dbReference>
<protein>
    <submittedName>
        <fullName evidence="3">AMP-binding enzyme</fullName>
    </submittedName>
</protein>
<dbReference type="GO" id="GO:0016405">
    <property type="term" value="F:CoA-ligase activity"/>
    <property type="evidence" value="ECO:0007669"/>
    <property type="project" value="TreeGrafter"/>
</dbReference>
<evidence type="ECO:0000313" key="4">
    <source>
        <dbReference type="Proteomes" id="UP000452235"/>
    </source>
</evidence>
<feature type="domain" description="AMP-dependent synthetase/ligase" evidence="1">
    <location>
        <begin position="27"/>
        <end position="395"/>
    </location>
</feature>
<dbReference type="AlphaFoldDB" id="A0A5M3Z8Q2"/>
<organism evidence="3 4">
    <name type="scientific">Aspergillus terreus</name>
    <dbReference type="NCBI Taxonomy" id="33178"/>
    <lineage>
        <taxon>Eukaryota</taxon>
        <taxon>Fungi</taxon>
        <taxon>Dikarya</taxon>
        <taxon>Ascomycota</taxon>
        <taxon>Pezizomycotina</taxon>
        <taxon>Eurotiomycetes</taxon>
        <taxon>Eurotiomycetidae</taxon>
        <taxon>Eurotiales</taxon>
        <taxon>Aspergillaceae</taxon>
        <taxon>Aspergillus</taxon>
        <taxon>Aspergillus subgen. Circumdati</taxon>
    </lineage>
</organism>
<dbReference type="Pfam" id="PF00501">
    <property type="entry name" value="AMP-binding"/>
    <property type="match status" value="1"/>
</dbReference>